<dbReference type="OMA" id="RAWNTSG"/>
<evidence type="ECO:0000256" key="1">
    <source>
        <dbReference type="ARBA" id="ARBA00012513"/>
    </source>
</evidence>
<feature type="chain" id="PRO_5003650352" description="non-specific serine/threonine protein kinase" evidence="11">
    <location>
        <begin position="31"/>
        <end position="266"/>
    </location>
</feature>
<dbReference type="PANTHER" id="PTHR48009">
    <property type="entry name" value="LEUCINE-RICH REPEAT (LRR) FAMILY PROTEIN"/>
    <property type="match status" value="1"/>
</dbReference>
<dbReference type="GO" id="GO:0004674">
    <property type="term" value="F:protein serine/threonine kinase activity"/>
    <property type="evidence" value="ECO:0007669"/>
    <property type="project" value="UniProtKB-KW"/>
</dbReference>
<keyword evidence="2" id="KW-0723">Serine/threonine-protein kinase</keyword>
<dbReference type="FunFam" id="3.80.10.10:FF:000041">
    <property type="entry name" value="LRR receptor-like serine/threonine-protein kinase ERECTA"/>
    <property type="match status" value="1"/>
</dbReference>
<protein>
    <recommendedName>
        <fullName evidence="1">non-specific serine/threonine protein kinase</fullName>
        <ecNumber evidence="1">2.7.11.1</ecNumber>
    </recommendedName>
</protein>
<sequence>MRSSGISVIVVVRHLAWLVLILCSWPRVAAAQAQQAPKTDPVEAAALNTILGRWGKKASWEWNISGELCSGFASTEIDWDYYPTINPFIKCDCSFSNNTLCHITKLALASNSLSGQLPKELGNPTNLLSLGINLNNFTGVLPEELGNMTKLQQLRASDNGFIGKIPHYFGSMTNLEDIMSFSGFEGNSFEGPIPENLSNLTRLENLILRNCKISGDLRALDFSKFRTLISLFIGTIYVRMHDTKSSSHRAMYVKNNNQRSSIAQIF</sequence>
<evidence type="ECO:0000256" key="11">
    <source>
        <dbReference type="SAM" id="SignalP"/>
    </source>
</evidence>
<comment type="catalytic activity">
    <reaction evidence="9">
        <text>L-threonyl-[protein] + ATP = O-phospho-L-threonyl-[protein] + ADP + H(+)</text>
        <dbReference type="Rhea" id="RHEA:46608"/>
        <dbReference type="Rhea" id="RHEA-COMP:11060"/>
        <dbReference type="Rhea" id="RHEA-COMP:11605"/>
        <dbReference type="ChEBI" id="CHEBI:15378"/>
        <dbReference type="ChEBI" id="CHEBI:30013"/>
        <dbReference type="ChEBI" id="CHEBI:30616"/>
        <dbReference type="ChEBI" id="CHEBI:61977"/>
        <dbReference type="ChEBI" id="CHEBI:456216"/>
        <dbReference type="EC" id="2.7.11.1"/>
    </reaction>
</comment>
<dbReference type="Gramene" id="ORGLA05G0080800.1">
    <property type="protein sequence ID" value="ORGLA05G0080800.1"/>
    <property type="gene ID" value="ORGLA05G0080800"/>
</dbReference>
<keyword evidence="5 11" id="KW-0732">Signal</keyword>
<dbReference type="Gene3D" id="3.80.10.10">
    <property type="entry name" value="Ribonuclease Inhibitor"/>
    <property type="match status" value="1"/>
</dbReference>
<name>I1PTW0_ORYGL</name>
<dbReference type="EnsemblPlants" id="ORGLA05G0080800.1">
    <property type="protein sequence ID" value="ORGLA05G0080800.1"/>
    <property type="gene ID" value="ORGLA05G0080800"/>
</dbReference>
<dbReference type="AlphaFoldDB" id="I1PTW0"/>
<evidence type="ECO:0000256" key="9">
    <source>
        <dbReference type="ARBA" id="ARBA00047899"/>
    </source>
</evidence>
<keyword evidence="13" id="KW-1185">Reference proteome</keyword>
<dbReference type="eggNOG" id="ENOG502QUW9">
    <property type="taxonomic scope" value="Eukaryota"/>
</dbReference>
<comment type="catalytic activity">
    <reaction evidence="10">
        <text>L-seryl-[protein] + ATP = O-phospho-L-seryl-[protein] + ADP + H(+)</text>
        <dbReference type="Rhea" id="RHEA:17989"/>
        <dbReference type="Rhea" id="RHEA-COMP:9863"/>
        <dbReference type="Rhea" id="RHEA-COMP:11604"/>
        <dbReference type="ChEBI" id="CHEBI:15378"/>
        <dbReference type="ChEBI" id="CHEBI:29999"/>
        <dbReference type="ChEBI" id="CHEBI:30616"/>
        <dbReference type="ChEBI" id="CHEBI:83421"/>
        <dbReference type="ChEBI" id="CHEBI:456216"/>
        <dbReference type="EC" id="2.7.11.1"/>
    </reaction>
</comment>
<keyword evidence="3" id="KW-0433">Leucine-rich repeat</keyword>
<dbReference type="HOGENOM" id="CLU_082858_0_1_1"/>
<feature type="signal peptide" evidence="11">
    <location>
        <begin position="1"/>
        <end position="30"/>
    </location>
</feature>
<dbReference type="EC" id="2.7.11.1" evidence="1"/>
<evidence type="ECO:0000256" key="3">
    <source>
        <dbReference type="ARBA" id="ARBA00022614"/>
    </source>
</evidence>
<keyword evidence="7" id="KW-0418">Kinase</keyword>
<dbReference type="InterPro" id="IPR001611">
    <property type="entry name" value="Leu-rich_rpt"/>
</dbReference>
<accession>I1PTW0</accession>
<dbReference type="PANTHER" id="PTHR48009:SF4">
    <property type="entry name" value="LEUCINE-RICH REPEAT (LRR) FAMILY PROTEIN"/>
    <property type="match status" value="1"/>
</dbReference>
<evidence type="ECO:0000256" key="5">
    <source>
        <dbReference type="ARBA" id="ARBA00022729"/>
    </source>
</evidence>
<evidence type="ECO:0000313" key="12">
    <source>
        <dbReference type="EnsemblPlants" id="ORGLA05G0080800.1"/>
    </source>
</evidence>
<evidence type="ECO:0000256" key="4">
    <source>
        <dbReference type="ARBA" id="ARBA00022679"/>
    </source>
</evidence>
<dbReference type="InterPro" id="IPR053213">
    <property type="entry name" value="RLP29"/>
</dbReference>
<organism evidence="12 13">
    <name type="scientific">Oryza glaberrima</name>
    <name type="common">African rice</name>
    <dbReference type="NCBI Taxonomy" id="4538"/>
    <lineage>
        <taxon>Eukaryota</taxon>
        <taxon>Viridiplantae</taxon>
        <taxon>Streptophyta</taxon>
        <taxon>Embryophyta</taxon>
        <taxon>Tracheophyta</taxon>
        <taxon>Spermatophyta</taxon>
        <taxon>Magnoliopsida</taxon>
        <taxon>Liliopsida</taxon>
        <taxon>Poales</taxon>
        <taxon>Poaceae</taxon>
        <taxon>BOP clade</taxon>
        <taxon>Oryzoideae</taxon>
        <taxon>Oryzeae</taxon>
        <taxon>Oryzinae</taxon>
        <taxon>Oryza</taxon>
    </lineage>
</organism>
<keyword evidence="6" id="KW-0677">Repeat</keyword>
<evidence type="ECO:0000313" key="13">
    <source>
        <dbReference type="Proteomes" id="UP000007306"/>
    </source>
</evidence>
<dbReference type="STRING" id="4538.I1PTW0"/>
<dbReference type="InterPro" id="IPR032675">
    <property type="entry name" value="LRR_dom_sf"/>
</dbReference>
<evidence type="ECO:0000256" key="10">
    <source>
        <dbReference type="ARBA" id="ARBA00048679"/>
    </source>
</evidence>
<reference evidence="12 13" key="2">
    <citation type="submission" date="2018-04" db="EMBL/GenBank/DDBJ databases">
        <title>OglaRS2 (Oryza glaberrima Reference Sequence Version 2).</title>
        <authorList>
            <person name="Zhang J."/>
            <person name="Kudrna D."/>
            <person name="Lee S."/>
            <person name="Talag J."/>
            <person name="Rajasekar S."/>
            <person name="Wing R.A."/>
        </authorList>
    </citation>
    <scope>NUCLEOTIDE SEQUENCE [LARGE SCALE GENOMIC DNA]</scope>
    <source>
        <strain evidence="12 13">cv. IRGC 96717</strain>
    </source>
</reference>
<reference evidence="12" key="1">
    <citation type="submission" date="2015-06" db="UniProtKB">
        <authorList>
            <consortium name="EnsemblPlants"/>
        </authorList>
    </citation>
    <scope>IDENTIFICATION</scope>
</reference>
<evidence type="ECO:0000256" key="6">
    <source>
        <dbReference type="ARBA" id="ARBA00022737"/>
    </source>
</evidence>
<evidence type="ECO:0000256" key="2">
    <source>
        <dbReference type="ARBA" id="ARBA00022527"/>
    </source>
</evidence>
<evidence type="ECO:0000256" key="7">
    <source>
        <dbReference type="ARBA" id="ARBA00022777"/>
    </source>
</evidence>
<keyword evidence="8" id="KW-0325">Glycoprotein</keyword>
<evidence type="ECO:0000256" key="8">
    <source>
        <dbReference type="ARBA" id="ARBA00023180"/>
    </source>
</evidence>
<proteinExistence type="predicted"/>
<dbReference type="SUPFAM" id="SSF52058">
    <property type="entry name" value="L domain-like"/>
    <property type="match status" value="1"/>
</dbReference>
<keyword evidence="4" id="KW-0808">Transferase</keyword>
<dbReference type="Pfam" id="PF00560">
    <property type="entry name" value="LRR_1"/>
    <property type="match status" value="1"/>
</dbReference>
<dbReference type="Proteomes" id="UP000007306">
    <property type="component" value="Chromosome 5"/>
</dbReference>